<gene>
    <name evidence="5" type="ORF">FJM67_01675</name>
</gene>
<dbReference type="PANTHER" id="PTHR33376:SF5">
    <property type="entry name" value="EXTRACYTOPLASMIC SOLUTE RECEPTOR PROTEIN"/>
    <property type="match status" value="1"/>
</dbReference>
<dbReference type="PIRSF" id="PIRSF039026">
    <property type="entry name" value="SiaP"/>
    <property type="match status" value="1"/>
</dbReference>
<evidence type="ECO:0000256" key="3">
    <source>
        <dbReference type="PIRSR" id="PIRSR039026-2"/>
    </source>
</evidence>
<dbReference type="GO" id="GO:0031317">
    <property type="term" value="C:tripartite ATP-independent periplasmic transporter complex"/>
    <property type="evidence" value="ECO:0007669"/>
    <property type="project" value="InterPro"/>
</dbReference>
<feature type="binding site" evidence="3">
    <location>
        <position position="211"/>
    </location>
    <ligand>
        <name>substrate</name>
    </ligand>
</feature>
<dbReference type="Gene3D" id="3.40.190.10">
    <property type="entry name" value="Periplasmic binding protein-like II"/>
    <property type="match status" value="1"/>
</dbReference>
<dbReference type="InterPro" id="IPR018389">
    <property type="entry name" value="DctP_fam"/>
</dbReference>
<dbReference type="PANTHER" id="PTHR33376">
    <property type="match status" value="1"/>
</dbReference>
<feature type="chain" id="PRO_5021419351" evidence="4">
    <location>
        <begin position="23"/>
        <end position="350"/>
    </location>
</feature>
<sequence length="350" mass="38573">MVLTSTAVAVTLATIAAQPAFAADKKVLLKVPVAFSTNLPSLGSPILKVADNLDLISNKNVRMKIYEPGKLVAPFEILESVSAGKVNAGFTLAGYWAGKIPASPIFSSVPFGPEASEYLAWIYYGNGLNLYQEMYDQAGYNVHVIPCGITPPETSGWFAKPIEKPEDLQGLRMRFFGLGGKVMEKLGVSTSLLPGSEIFPALEKGAIDATEFSIPAVDKNIGFHKIVKYNYFPGWHQQATLAELLINKDEWNGMSENQQAQINQVCKASVTDSLAQGEAEQFKVMQENVEKRGVVIKQWSPEMLSAFKTAWDEVVMEETARDPFFAKVWTDLSEFRQGYSLWGDNAFLPR</sequence>
<dbReference type="GO" id="GO:0046872">
    <property type="term" value="F:metal ion binding"/>
    <property type="evidence" value="ECO:0007669"/>
    <property type="project" value="UniProtKB-KW"/>
</dbReference>
<protein>
    <submittedName>
        <fullName evidence="5">TRAP transporter substrate-binding protein</fullName>
    </submittedName>
</protein>
<comment type="caution">
    <text evidence="5">The sequence shown here is derived from an EMBL/GenBank/DDBJ whole genome shotgun (WGS) entry which is preliminary data.</text>
</comment>
<dbReference type="Gene3D" id="3.40.190.170">
    <property type="entry name" value="Bacterial extracellular solute-binding protein, family 7"/>
    <property type="match status" value="1"/>
</dbReference>
<evidence type="ECO:0000256" key="4">
    <source>
        <dbReference type="SAM" id="SignalP"/>
    </source>
</evidence>
<evidence type="ECO:0000256" key="2">
    <source>
        <dbReference type="PIRSR" id="PIRSR039026-1"/>
    </source>
</evidence>
<dbReference type="Pfam" id="PF03480">
    <property type="entry name" value="DctP"/>
    <property type="match status" value="1"/>
</dbReference>
<dbReference type="InterPro" id="IPR038404">
    <property type="entry name" value="TRAP_DctP_sf"/>
</dbReference>
<evidence type="ECO:0000256" key="1">
    <source>
        <dbReference type="ARBA" id="ARBA00022729"/>
    </source>
</evidence>
<feature type="binding site" evidence="2">
    <location>
        <position position="153"/>
    </location>
    <ligand>
        <name>substrate</name>
    </ligand>
</feature>
<feature type="binding site" evidence="3">
    <location>
        <position position="212"/>
    </location>
    <ligand>
        <name>Na(+)</name>
        <dbReference type="ChEBI" id="CHEBI:29101"/>
    </ligand>
</feature>
<name>A0A501X4L7_9GAMM</name>
<feature type="signal peptide" evidence="4">
    <location>
        <begin position="1"/>
        <end position="22"/>
    </location>
</feature>
<organism evidence="5 6">
    <name type="scientific">Maribrevibacterium harenarium</name>
    <dbReference type="NCBI Taxonomy" id="2589817"/>
    <lineage>
        <taxon>Bacteria</taxon>
        <taxon>Pseudomonadati</taxon>
        <taxon>Pseudomonadota</taxon>
        <taxon>Gammaproteobacteria</taxon>
        <taxon>Oceanospirillales</taxon>
        <taxon>Oceanospirillaceae</taxon>
        <taxon>Maribrevibacterium</taxon>
    </lineage>
</organism>
<dbReference type="OrthoDB" id="9769667at2"/>
<dbReference type="EMBL" id="VFRR01000002">
    <property type="protein sequence ID" value="TPE55391.1"/>
    <property type="molecule type" value="Genomic_DNA"/>
</dbReference>
<feature type="binding site" evidence="3">
    <location>
        <position position="237"/>
    </location>
    <ligand>
        <name>substrate</name>
    </ligand>
</feature>
<dbReference type="AlphaFoldDB" id="A0A501X4L7"/>
<proteinExistence type="predicted"/>
<accession>A0A501X4L7</accession>
<feature type="binding site" evidence="2">
    <location>
        <position position="174"/>
    </location>
    <ligand>
        <name>substrate</name>
    </ligand>
</feature>
<keyword evidence="1 4" id="KW-0732">Signal</keyword>
<reference evidence="5 6" key="1">
    <citation type="submission" date="2019-06" db="EMBL/GenBank/DDBJ databases">
        <title>A novel bacterium of genus Marinomonas, isolated from coastal sand.</title>
        <authorList>
            <person name="Huang H."/>
            <person name="Mo K."/>
            <person name="Hu Y."/>
        </authorList>
    </citation>
    <scope>NUCLEOTIDE SEQUENCE [LARGE SCALE GENOMIC DNA]</scope>
    <source>
        <strain evidence="5 6">HB171799</strain>
    </source>
</reference>
<dbReference type="CDD" id="cd13604">
    <property type="entry name" value="PBP2_TRAP_ketoacid_lactate_like"/>
    <property type="match status" value="1"/>
</dbReference>
<keyword evidence="6" id="KW-1185">Reference proteome</keyword>
<dbReference type="InterPro" id="IPR026289">
    <property type="entry name" value="SBP_TakP-like"/>
</dbReference>
<dbReference type="NCBIfam" id="NF037995">
    <property type="entry name" value="TRAP_S1"/>
    <property type="match status" value="1"/>
</dbReference>
<evidence type="ECO:0000313" key="6">
    <source>
        <dbReference type="Proteomes" id="UP000315901"/>
    </source>
</evidence>
<dbReference type="Proteomes" id="UP000315901">
    <property type="component" value="Unassembled WGS sequence"/>
</dbReference>
<keyword evidence="3" id="KW-0479">Metal-binding</keyword>
<dbReference type="GO" id="GO:0055085">
    <property type="term" value="P:transmembrane transport"/>
    <property type="evidence" value="ECO:0007669"/>
    <property type="project" value="InterPro"/>
</dbReference>
<evidence type="ECO:0000313" key="5">
    <source>
        <dbReference type="EMBL" id="TPE55391.1"/>
    </source>
</evidence>